<feature type="domain" description="WCX" evidence="3">
    <location>
        <begin position="235"/>
        <end position="309"/>
    </location>
</feature>
<dbReference type="Pfam" id="PF25583">
    <property type="entry name" value="WCX"/>
    <property type="match status" value="1"/>
</dbReference>
<dbReference type="InterPro" id="IPR057727">
    <property type="entry name" value="WCX_dom"/>
</dbReference>
<evidence type="ECO:0000259" key="1">
    <source>
        <dbReference type="Pfam" id="PF08279"/>
    </source>
</evidence>
<dbReference type="InterPro" id="IPR013196">
    <property type="entry name" value="HTH_11"/>
</dbReference>
<dbReference type="InterPro" id="IPR051534">
    <property type="entry name" value="CBASS_pafABC_assoc_protein"/>
</dbReference>
<dbReference type="InterPro" id="IPR036388">
    <property type="entry name" value="WH-like_DNA-bd_sf"/>
</dbReference>
<keyword evidence="5" id="KW-1185">Reference proteome</keyword>
<comment type="caution">
    <text evidence="4">The sequence shown here is derived from an EMBL/GenBank/DDBJ whole genome shotgun (WGS) entry which is preliminary data.</text>
</comment>
<dbReference type="PIRSF" id="PIRSF016838">
    <property type="entry name" value="PafC"/>
    <property type="match status" value="1"/>
</dbReference>
<dbReference type="Pfam" id="PF13280">
    <property type="entry name" value="WYL"/>
    <property type="match status" value="1"/>
</dbReference>
<sequence>MRPDRLLALLLLLQARSPRSATELGAELEVSVRTIYRDAEALSAAGVPVYAERGRSGGIALLPGYRTQVPGLSPDEARALFVLTTDRPHADLGLGDALGSALRKVLASLPAGHRDTADLIGRRVLVDPARWGAVDDRPAHLDRVQAAVLDGRRLRIGYGSAGAGTGTYTLDPHGLVHKAGVWYLVAEHRRIMKTFRVDRVRDATVLDTPARRRSGFDLAATWSGLQDRYAAARTAVAVRVRVRRHVLPRVLRLHGDAQNREVPPGDSAWADLTLRFPVLDAAQALLAFGADVEVLEPAELRARLAGIGAGIAARYS</sequence>
<gene>
    <name evidence="4" type="ORF">Aco03nite_064900</name>
</gene>
<dbReference type="InterPro" id="IPR026881">
    <property type="entry name" value="WYL_dom"/>
</dbReference>
<feature type="domain" description="WYL" evidence="2">
    <location>
        <begin position="140"/>
        <end position="205"/>
    </location>
</feature>
<name>A0ABQ3XHX3_9ACTN</name>
<dbReference type="InterPro" id="IPR028349">
    <property type="entry name" value="PafC-like"/>
</dbReference>
<evidence type="ECO:0000259" key="3">
    <source>
        <dbReference type="Pfam" id="PF25583"/>
    </source>
</evidence>
<dbReference type="PROSITE" id="PS52050">
    <property type="entry name" value="WYL"/>
    <property type="match status" value="1"/>
</dbReference>
<organism evidence="4 5">
    <name type="scientific">Actinoplanes couchii</name>
    <dbReference type="NCBI Taxonomy" id="403638"/>
    <lineage>
        <taxon>Bacteria</taxon>
        <taxon>Bacillati</taxon>
        <taxon>Actinomycetota</taxon>
        <taxon>Actinomycetes</taxon>
        <taxon>Micromonosporales</taxon>
        <taxon>Micromonosporaceae</taxon>
        <taxon>Actinoplanes</taxon>
    </lineage>
</organism>
<reference evidence="4 5" key="1">
    <citation type="submission" date="2021-01" db="EMBL/GenBank/DDBJ databases">
        <title>Whole genome shotgun sequence of Actinoplanes couchii NBRC 106145.</title>
        <authorList>
            <person name="Komaki H."/>
            <person name="Tamura T."/>
        </authorList>
    </citation>
    <scope>NUCLEOTIDE SEQUENCE [LARGE SCALE GENOMIC DNA]</scope>
    <source>
        <strain evidence="4 5">NBRC 106145</strain>
    </source>
</reference>
<dbReference type="Proteomes" id="UP000612282">
    <property type="component" value="Unassembled WGS sequence"/>
</dbReference>
<protein>
    <submittedName>
        <fullName evidence="4">Transcriptional regulator</fullName>
    </submittedName>
</protein>
<dbReference type="SUPFAM" id="SSF46785">
    <property type="entry name" value="Winged helix' DNA-binding domain"/>
    <property type="match status" value="1"/>
</dbReference>
<dbReference type="InterPro" id="IPR036390">
    <property type="entry name" value="WH_DNA-bd_sf"/>
</dbReference>
<dbReference type="EMBL" id="BOMG01000080">
    <property type="protein sequence ID" value="GID58086.1"/>
    <property type="molecule type" value="Genomic_DNA"/>
</dbReference>
<evidence type="ECO:0000259" key="2">
    <source>
        <dbReference type="Pfam" id="PF13280"/>
    </source>
</evidence>
<accession>A0ABQ3XHX3</accession>
<dbReference type="Pfam" id="PF08279">
    <property type="entry name" value="HTH_11"/>
    <property type="match status" value="1"/>
</dbReference>
<dbReference type="PANTHER" id="PTHR34580">
    <property type="match status" value="1"/>
</dbReference>
<evidence type="ECO:0000313" key="4">
    <source>
        <dbReference type="EMBL" id="GID58086.1"/>
    </source>
</evidence>
<dbReference type="RefSeq" id="WP_203801641.1">
    <property type="nucleotide sequence ID" value="NZ_BAAAQE010000019.1"/>
</dbReference>
<proteinExistence type="predicted"/>
<dbReference type="Gene3D" id="1.10.10.10">
    <property type="entry name" value="Winged helix-like DNA-binding domain superfamily/Winged helix DNA-binding domain"/>
    <property type="match status" value="1"/>
</dbReference>
<feature type="domain" description="Helix-turn-helix type 11" evidence="1">
    <location>
        <begin position="5"/>
        <end position="58"/>
    </location>
</feature>
<dbReference type="PANTHER" id="PTHR34580:SF1">
    <property type="entry name" value="PROTEIN PAFC"/>
    <property type="match status" value="1"/>
</dbReference>
<evidence type="ECO:0000313" key="5">
    <source>
        <dbReference type="Proteomes" id="UP000612282"/>
    </source>
</evidence>